<dbReference type="InterPro" id="IPR029465">
    <property type="entry name" value="ATPgrasp_TupA"/>
</dbReference>
<keyword evidence="1" id="KW-0547">Nucleotide-binding</keyword>
<dbReference type="GO" id="GO:0005524">
    <property type="term" value="F:ATP binding"/>
    <property type="evidence" value="ECO:0007669"/>
    <property type="project" value="UniProtKB-UniRule"/>
</dbReference>
<dbReference type="PROSITE" id="PS50975">
    <property type="entry name" value="ATP_GRASP"/>
    <property type="match status" value="1"/>
</dbReference>
<evidence type="ECO:0000313" key="4">
    <source>
        <dbReference type="EMBL" id="AXF56527.1"/>
    </source>
</evidence>
<dbReference type="OrthoDB" id="9791827at2"/>
<feature type="coiled-coil region" evidence="2">
    <location>
        <begin position="91"/>
        <end position="136"/>
    </location>
</feature>
<name>A0A345BZZ6_9BACI</name>
<dbReference type="EMBL" id="CP031092">
    <property type="protein sequence ID" value="AXF56527.1"/>
    <property type="molecule type" value="Genomic_DNA"/>
</dbReference>
<keyword evidence="1" id="KW-0067">ATP-binding</keyword>
<evidence type="ECO:0000256" key="1">
    <source>
        <dbReference type="PROSITE-ProRule" id="PRU00409"/>
    </source>
</evidence>
<gene>
    <name evidence="4" type="ORF">DT065_11160</name>
</gene>
<dbReference type="AlphaFoldDB" id="A0A345BZZ6"/>
<dbReference type="GO" id="GO:0046872">
    <property type="term" value="F:metal ion binding"/>
    <property type="evidence" value="ECO:0007669"/>
    <property type="project" value="InterPro"/>
</dbReference>
<dbReference type="InterPro" id="IPR011761">
    <property type="entry name" value="ATP-grasp"/>
</dbReference>
<evidence type="ECO:0000256" key="2">
    <source>
        <dbReference type="SAM" id="Coils"/>
    </source>
</evidence>
<keyword evidence="5" id="KW-1185">Reference proteome</keyword>
<protein>
    <submittedName>
        <fullName evidence="4">Teichuronopeptide biosynthesis</fullName>
    </submittedName>
</protein>
<dbReference type="Proteomes" id="UP000252100">
    <property type="component" value="Chromosome"/>
</dbReference>
<accession>A0A345BZZ6</accession>
<dbReference type="RefSeq" id="WP_114373390.1">
    <property type="nucleotide sequence ID" value="NZ_CP031092.1"/>
</dbReference>
<evidence type="ECO:0000313" key="5">
    <source>
        <dbReference type="Proteomes" id="UP000252100"/>
    </source>
</evidence>
<evidence type="ECO:0000259" key="3">
    <source>
        <dbReference type="PROSITE" id="PS50975"/>
    </source>
</evidence>
<organism evidence="4 5">
    <name type="scientific">Salicibibacter kimchii</name>
    <dbReference type="NCBI Taxonomy" id="2099786"/>
    <lineage>
        <taxon>Bacteria</taxon>
        <taxon>Bacillati</taxon>
        <taxon>Bacillota</taxon>
        <taxon>Bacilli</taxon>
        <taxon>Bacillales</taxon>
        <taxon>Bacillaceae</taxon>
        <taxon>Salicibibacter</taxon>
    </lineage>
</organism>
<keyword evidence="2" id="KW-0175">Coiled coil</keyword>
<dbReference type="KEGG" id="rue:DT065_11160"/>
<sequence>MKNNDSVHHQLQTEYKREEKLLLTLLERGSELEKVTNEKKSNEKERNRLKRRYMSLRKYRLWAFTWVERKLFSFIRTSKERFQSFVLKTDHKALLEQNKQLSEKQARLEKELEIAHQQLRNEIKQAGSQIVDWQELNEGQLHHSLQMIKEDGDMLGYLQDLIKKRTIHDNNYRSALKYAAILYSNDKKAAKHKIYQTLLEGLKIEEIPEILIRSRSDQKEDTISLKPIASFSASLTMQARIRQLESFKPEWEVDDKATAYTFIDELGIRRPWVSEEEFSFTQVPEKEGIVIKPVIGAGSRGVYIIFDMNRIQDVKRSRILSSWDDFKASMQEDLNRGLVSDDQWVAEELLYENNENQTPARDIKFYCFYGKVGLILEIRRFPEVAYCWWTPDGERVRTGKYEGKLFEGDGVSQDQAELAAFISSEIPAPFMRIDFLKTEEGLVFGEFAPKPGNYDEFDRHTDCALGNEFLEAQGRLLTDLLKGKTFDHFKTSLKSAGRSNR</sequence>
<proteinExistence type="predicted"/>
<feature type="domain" description="ATP-grasp" evidence="3">
    <location>
        <begin position="260"/>
        <end position="478"/>
    </location>
</feature>
<dbReference type="SUPFAM" id="SSF56059">
    <property type="entry name" value="Glutathione synthetase ATP-binding domain-like"/>
    <property type="match status" value="1"/>
</dbReference>
<dbReference type="Pfam" id="PF14305">
    <property type="entry name" value="ATPgrasp_TupA"/>
    <property type="match status" value="1"/>
</dbReference>
<reference evidence="4 5" key="1">
    <citation type="journal article" date="2018" name="J. Microbiol.">
        <title>Salicibibacter kimchii gen. nov., sp. nov., a moderately halophilic and alkalitolerant bacterium in the family Bacillaceae, isolated from kimchi.</title>
        <authorList>
            <person name="Jang J.Y."/>
            <person name="Oh Y.J."/>
            <person name="Lim S.K."/>
            <person name="Park H.K."/>
            <person name="Lee C."/>
            <person name="Kim J.Y."/>
            <person name="Lee M.A."/>
            <person name="Choi H.J."/>
        </authorList>
    </citation>
    <scope>NUCLEOTIDE SEQUENCE [LARGE SCALE GENOMIC DNA]</scope>
    <source>
        <strain evidence="4 5">NKC1-1</strain>
    </source>
</reference>